<keyword evidence="1" id="KW-0472">Membrane</keyword>
<feature type="transmembrane region" description="Helical" evidence="1">
    <location>
        <begin position="43"/>
        <end position="63"/>
    </location>
</feature>
<gene>
    <name evidence="2" type="ORF">RS130_10650</name>
</gene>
<accession>A0ABU3SWD5</accession>
<dbReference type="EMBL" id="JAWDIO010000002">
    <property type="protein sequence ID" value="MDU0354330.1"/>
    <property type="molecule type" value="Genomic_DNA"/>
</dbReference>
<keyword evidence="1" id="KW-0812">Transmembrane</keyword>
<reference evidence="2 3" key="1">
    <citation type="submission" date="2023-10" db="EMBL/GenBank/DDBJ databases">
        <title>Glaciecola aquimarina strain GGW-M5 nov., isolated from a coastal seawater.</title>
        <authorList>
            <person name="Bayburt H."/>
            <person name="Kim J.M."/>
            <person name="Choi B.J."/>
            <person name="Jeon C.O."/>
        </authorList>
    </citation>
    <scope>NUCLEOTIDE SEQUENCE [LARGE SCALE GENOMIC DNA]</scope>
    <source>
        <strain evidence="2 3">KCTC 32108</strain>
    </source>
</reference>
<evidence type="ECO:0000313" key="2">
    <source>
        <dbReference type="EMBL" id="MDU0354330.1"/>
    </source>
</evidence>
<proteinExistence type="predicted"/>
<name>A0ABU3SWD5_9ALTE</name>
<protein>
    <recommendedName>
        <fullName evidence="4">ABC-2 type transport system permease protein</fullName>
    </recommendedName>
</protein>
<feature type="transmembrane region" description="Helical" evidence="1">
    <location>
        <begin position="156"/>
        <end position="174"/>
    </location>
</feature>
<organism evidence="2 3">
    <name type="scientific">Paraglaciecola aquimarina</name>
    <dbReference type="NCBI Taxonomy" id="1235557"/>
    <lineage>
        <taxon>Bacteria</taxon>
        <taxon>Pseudomonadati</taxon>
        <taxon>Pseudomonadota</taxon>
        <taxon>Gammaproteobacteria</taxon>
        <taxon>Alteromonadales</taxon>
        <taxon>Alteromonadaceae</taxon>
        <taxon>Paraglaciecola</taxon>
    </lineage>
</organism>
<keyword evidence="1" id="KW-1133">Transmembrane helix</keyword>
<evidence type="ECO:0000256" key="1">
    <source>
        <dbReference type="SAM" id="Phobius"/>
    </source>
</evidence>
<dbReference type="RefSeq" id="WP_316025939.1">
    <property type="nucleotide sequence ID" value="NZ_JAWDIO010000002.1"/>
</dbReference>
<evidence type="ECO:0008006" key="4">
    <source>
        <dbReference type="Google" id="ProtNLM"/>
    </source>
</evidence>
<feature type="transmembrane region" description="Helical" evidence="1">
    <location>
        <begin position="123"/>
        <end position="149"/>
    </location>
</feature>
<dbReference type="Proteomes" id="UP001247805">
    <property type="component" value="Unassembled WGS sequence"/>
</dbReference>
<feature type="transmembrane region" description="Helical" evidence="1">
    <location>
        <begin position="194"/>
        <end position="215"/>
    </location>
</feature>
<sequence>MNTLMIAKLINKDWHLFKWYLMGYVLLGLLSIALMSIPSHTFFYIGMVSIITVLIGASAHMALSTTVTEIKESQYSFIMGLPISPFDYAVSKLIGGLGIFLVCWIAIVSLLIGAIYLTPLPNGMAPIAIILCLEILIATTILLAIGVLVGSVPVSILTMVGLNIFFNLFMFMVASMHDIGPNINQPDALFNSTALILIGGEIALILLIITITLSIKSRKVCFL</sequence>
<feature type="transmembrane region" description="Helical" evidence="1">
    <location>
        <begin position="93"/>
        <end position="117"/>
    </location>
</feature>
<feature type="transmembrane region" description="Helical" evidence="1">
    <location>
        <begin position="20"/>
        <end position="37"/>
    </location>
</feature>
<keyword evidence="3" id="KW-1185">Reference proteome</keyword>
<evidence type="ECO:0000313" key="3">
    <source>
        <dbReference type="Proteomes" id="UP001247805"/>
    </source>
</evidence>
<comment type="caution">
    <text evidence="2">The sequence shown here is derived from an EMBL/GenBank/DDBJ whole genome shotgun (WGS) entry which is preliminary data.</text>
</comment>